<evidence type="ECO:0000259" key="18">
    <source>
        <dbReference type="Pfam" id="PF00361"/>
    </source>
</evidence>
<accession>A0A1X9HFB4</accession>
<dbReference type="GO" id="GO:0042773">
    <property type="term" value="P:ATP synthesis coupled electron transport"/>
    <property type="evidence" value="ECO:0007669"/>
    <property type="project" value="InterPro"/>
</dbReference>
<dbReference type="GO" id="GO:0008137">
    <property type="term" value="F:NADH dehydrogenase (ubiquinone) activity"/>
    <property type="evidence" value="ECO:0007669"/>
    <property type="project" value="UniProtKB-UniRule"/>
</dbReference>
<keyword evidence="7 17" id="KW-0679">Respiratory chain</keyword>
<geneLocation type="mitochondrion" evidence="20"/>
<keyword evidence="12 17" id="KW-0520">NAD</keyword>
<evidence type="ECO:0000256" key="5">
    <source>
        <dbReference type="ARBA" id="ARBA00021006"/>
    </source>
</evidence>
<evidence type="ECO:0000256" key="9">
    <source>
        <dbReference type="ARBA" id="ARBA00022967"/>
    </source>
</evidence>
<evidence type="ECO:0000256" key="8">
    <source>
        <dbReference type="ARBA" id="ARBA00022692"/>
    </source>
</evidence>
<keyword evidence="6 17" id="KW-0813">Transport</keyword>
<evidence type="ECO:0000256" key="11">
    <source>
        <dbReference type="ARBA" id="ARBA00022989"/>
    </source>
</evidence>
<feature type="transmembrane region" description="Helical" evidence="17">
    <location>
        <begin position="181"/>
        <end position="203"/>
    </location>
</feature>
<dbReference type="EMBL" id="KU739496">
    <property type="protein sequence ID" value="AND96702.1"/>
    <property type="molecule type" value="Genomic_DNA"/>
</dbReference>
<dbReference type="InterPro" id="IPR001750">
    <property type="entry name" value="ND/Mrp_TM"/>
</dbReference>
<comment type="similarity">
    <text evidence="3 17">Belongs to the complex I subunit 4 family.</text>
</comment>
<dbReference type="EC" id="7.1.1.2" evidence="4 17"/>
<feature type="transmembrane region" description="Helical" evidence="17">
    <location>
        <begin position="84"/>
        <end position="104"/>
    </location>
</feature>
<feature type="transmembrane region" description="Helical" evidence="17">
    <location>
        <begin position="334"/>
        <end position="355"/>
    </location>
</feature>
<feature type="transmembrane region" description="Helical" evidence="17">
    <location>
        <begin position="375"/>
        <end position="398"/>
    </location>
</feature>
<keyword evidence="9" id="KW-1278">Translocase</keyword>
<feature type="transmembrane region" description="Helical" evidence="17">
    <location>
        <begin position="139"/>
        <end position="161"/>
    </location>
</feature>
<comment type="catalytic activity">
    <reaction evidence="16 17">
        <text>a ubiquinone + NADH + 5 H(+)(in) = a ubiquinol + NAD(+) + 4 H(+)(out)</text>
        <dbReference type="Rhea" id="RHEA:29091"/>
        <dbReference type="Rhea" id="RHEA-COMP:9565"/>
        <dbReference type="Rhea" id="RHEA-COMP:9566"/>
        <dbReference type="ChEBI" id="CHEBI:15378"/>
        <dbReference type="ChEBI" id="CHEBI:16389"/>
        <dbReference type="ChEBI" id="CHEBI:17976"/>
        <dbReference type="ChEBI" id="CHEBI:57540"/>
        <dbReference type="ChEBI" id="CHEBI:57945"/>
        <dbReference type="EC" id="7.1.1.2"/>
    </reaction>
</comment>
<reference evidence="20" key="1">
    <citation type="submission" date="2016-02" db="EMBL/GenBank/DDBJ databases">
        <title>Phylogeny of the Onthophagini (Coleoptera:Scarabaeidae).</title>
        <authorList>
            <person name="Thijmen B."/>
            <person name="Alfried V.P."/>
        </authorList>
    </citation>
    <scope>NUCLEOTIDE SEQUENCE</scope>
</reference>
<keyword evidence="14 17" id="KW-0496">Mitochondrion</keyword>
<evidence type="ECO:0000256" key="15">
    <source>
        <dbReference type="ARBA" id="ARBA00023136"/>
    </source>
</evidence>
<comment type="function">
    <text evidence="1">Core subunit of the mitochondrial membrane respiratory chain NADH dehydrogenase (Complex I) that is believed to belong to the minimal assembly required for catalysis. Complex I functions in the transfer of electrons from NADH to the respiratory chain. The immediate electron acceptor for the enzyme is believed to be ubiquinone.</text>
</comment>
<feature type="domain" description="NADH:quinone oxidoreductase/Mrp antiporter transmembrane" evidence="18">
    <location>
        <begin position="106"/>
        <end position="390"/>
    </location>
</feature>
<evidence type="ECO:0000256" key="4">
    <source>
        <dbReference type="ARBA" id="ARBA00012944"/>
    </source>
</evidence>
<evidence type="ECO:0000256" key="17">
    <source>
        <dbReference type="RuleBase" id="RU003297"/>
    </source>
</evidence>
<keyword evidence="15 17" id="KW-0472">Membrane</keyword>
<keyword evidence="11 17" id="KW-1133">Transmembrane helix</keyword>
<name>A0A1X9HFB4_9SCAR</name>
<evidence type="ECO:0000256" key="6">
    <source>
        <dbReference type="ARBA" id="ARBA00022448"/>
    </source>
</evidence>
<comment type="function">
    <text evidence="17">Core subunit of the mitochondrial membrane respiratory chain NADH dehydrogenase (Complex I) which catalyzes electron transfer from NADH through the respiratory chain, using ubiquinone as an electron acceptor. Essential for the catalytic activity and assembly of complex I.</text>
</comment>
<evidence type="ECO:0000256" key="3">
    <source>
        <dbReference type="ARBA" id="ARBA00009025"/>
    </source>
</evidence>
<feature type="transmembrane region" description="Helical" evidence="17">
    <location>
        <begin position="215"/>
        <end position="238"/>
    </location>
</feature>
<dbReference type="GO" id="GO:0003954">
    <property type="term" value="F:NADH dehydrogenase activity"/>
    <property type="evidence" value="ECO:0007669"/>
    <property type="project" value="TreeGrafter"/>
</dbReference>
<dbReference type="InterPro" id="IPR003918">
    <property type="entry name" value="NADH_UbQ_OxRdtase"/>
</dbReference>
<feature type="domain" description="NADH:ubiquinone oxidoreductase chain 4 N-terminal" evidence="19">
    <location>
        <begin position="1"/>
        <end position="103"/>
    </location>
</feature>
<feature type="transmembrane region" description="Helical" evidence="17">
    <location>
        <begin position="56"/>
        <end position="75"/>
    </location>
</feature>
<evidence type="ECO:0000313" key="20">
    <source>
        <dbReference type="EMBL" id="AND96702.1"/>
    </source>
</evidence>
<evidence type="ECO:0000256" key="1">
    <source>
        <dbReference type="ARBA" id="ARBA00003257"/>
    </source>
</evidence>
<feature type="transmembrane region" description="Helical" evidence="17">
    <location>
        <begin position="410"/>
        <end position="429"/>
    </location>
</feature>
<feature type="transmembrane region" description="Helical" evidence="17">
    <location>
        <begin position="272"/>
        <end position="294"/>
    </location>
</feature>
<dbReference type="PANTHER" id="PTHR43507:SF20">
    <property type="entry name" value="NADH-UBIQUINONE OXIDOREDUCTASE CHAIN 4"/>
    <property type="match status" value="1"/>
</dbReference>
<keyword evidence="13 17" id="KW-0830">Ubiquinone</keyword>
<evidence type="ECO:0000256" key="16">
    <source>
        <dbReference type="ARBA" id="ARBA00049551"/>
    </source>
</evidence>
<gene>
    <name evidence="20" type="primary">nad4</name>
</gene>
<proteinExistence type="inferred from homology"/>
<keyword evidence="8 17" id="KW-0812">Transmembrane</keyword>
<protein>
    <recommendedName>
        <fullName evidence="5 17">NADH-ubiquinone oxidoreductase chain 4</fullName>
        <ecNumber evidence="4 17">7.1.1.2</ecNumber>
    </recommendedName>
</protein>
<keyword evidence="10 17" id="KW-0249">Electron transport</keyword>
<feature type="transmembrane region" description="Helical" evidence="17">
    <location>
        <begin position="21"/>
        <end position="44"/>
    </location>
</feature>
<comment type="subcellular location">
    <subcellularLocation>
        <location evidence="2 17">Mitochondrion membrane</location>
        <topology evidence="2 17">Multi-pass membrane protein</topology>
    </subcellularLocation>
</comment>
<feature type="transmembrane region" description="Helical" evidence="17">
    <location>
        <begin position="110"/>
        <end position="132"/>
    </location>
</feature>
<evidence type="ECO:0000256" key="10">
    <source>
        <dbReference type="ARBA" id="ARBA00022982"/>
    </source>
</evidence>
<evidence type="ECO:0000256" key="7">
    <source>
        <dbReference type="ARBA" id="ARBA00022660"/>
    </source>
</evidence>
<feature type="transmembrane region" description="Helical" evidence="17">
    <location>
        <begin position="300"/>
        <end position="322"/>
    </location>
</feature>
<evidence type="ECO:0000259" key="19">
    <source>
        <dbReference type="Pfam" id="PF01059"/>
    </source>
</evidence>
<organism evidence="20">
    <name type="scientific">Onthophagus pullus</name>
    <dbReference type="NCBI Taxonomy" id="1848765"/>
    <lineage>
        <taxon>Eukaryota</taxon>
        <taxon>Metazoa</taxon>
        <taxon>Ecdysozoa</taxon>
        <taxon>Arthropoda</taxon>
        <taxon>Hexapoda</taxon>
        <taxon>Insecta</taxon>
        <taxon>Pterygota</taxon>
        <taxon>Neoptera</taxon>
        <taxon>Endopterygota</taxon>
        <taxon>Coleoptera</taxon>
        <taxon>Polyphaga</taxon>
        <taxon>Scarabaeiformia</taxon>
        <taxon>Scarabaeidae</taxon>
        <taxon>Scarabaeinae</taxon>
        <taxon>Onthophagini</taxon>
        <taxon>Onthophagus</taxon>
    </lineage>
</organism>
<dbReference type="GO" id="GO:0015990">
    <property type="term" value="P:electron transport coupled proton transport"/>
    <property type="evidence" value="ECO:0007669"/>
    <property type="project" value="TreeGrafter"/>
</dbReference>
<feature type="transmembrane region" description="Helical" evidence="17">
    <location>
        <begin position="244"/>
        <end position="265"/>
    </location>
</feature>
<evidence type="ECO:0000256" key="14">
    <source>
        <dbReference type="ARBA" id="ARBA00023128"/>
    </source>
</evidence>
<sequence>MMKFILMMIFMIPLSFKLKSFWLNQCMYFLMFFMFMLVNSYNYMFKSISYFLGCDLLSYCMVLLSLWICSLMIMASESLNYKNYYVNIFMFVILLLLIFLYMTFSSMNLFLFYLFFEMSLIPTLILIVGWGYQPERLQAGIYLLFYTLLVSLPMMISIFYYYEKFFTLNFFFINNMISNVYMYMCMNLAFFVKMPMYLVHLWLPKAHVEAPVSGSMILAGVLLKLGGYGLMRLMLIFLEIGIKINMIFILISMYGGLLVSLICIRQIDMKSLIAYSSVAHMGLVIGGIMTLSYWGMCGALVMMLAHGLCSSGLFCLANINYERFMSRSMYLNKGMINLIPSMSLWWFLLSSSNMAAPPSLNLLGEIMLINSLVSWNNLCMLMLMFLSFFSAVYSLYLYSYTQHGKLFSGLFSFFMGMVREYLLLMLHWFPLNILILKSEIFCLWI</sequence>
<evidence type="ECO:0000256" key="13">
    <source>
        <dbReference type="ARBA" id="ARBA00023075"/>
    </source>
</evidence>
<dbReference type="GO" id="GO:0031966">
    <property type="term" value="C:mitochondrial membrane"/>
    <property type="evidence" value="ECO:0007669"/>
    <property type="project" value="UniProtKB-SubCell"/>
</dbReference>
<dbReference type="GO" id="GO:0048039">
    <property type="term" value="F:ubiquinone binding"/>
    <property type="evidence" value="ECO:0007669"/>
    <property type="project" value="TreeGrafter"/>
</dbReference>
<dbReference type="AlphaFoldDB" id="A0A1X9HFB4"/>
<dbReference type="Pfam" id="PF00361">
    <property type="entry name" value="Proton_antipo_M"/>
    <property type="match status" value="1"/>
</dbReference>
<dbReference type="Pfam" id="PF01059">
    <property type="entry name" value="Oxidored_q5_N"/>
    <property type="match status" value="1"/>
</dbReference>
<evidence type="ECO:0000256" key="12">
    <source>
        <dbReference type="ARBA" id="ARBA00023027"/>
    </source>
</evidence>
<dbReference type="PRINTS" id="PR01437">
    <property type="entry name" value="NUOXDRDTASE4"/>
</dbReference>
<evidence type="ECO:0000256" key="2">
    <source>
        <dbReference type="ARBA" id="ARBA00004225"/>
    </source>
</evidence>
<dbReference type="PANTHER" id="PTHR43507">
    <property type="entry name" value="NADH-UBIQUINONE OXIDOREDUCTASE CHAIN 4"/>
    <property type="match status" value="1"/>
</dbReference>
<dbReference type="InterPro" id="IPR000260">
    <property type="entry name" value="NADH4_N"/>
</dbReference>